<comment type="caution">
    <text evidence="10">The sequence shown here is derived from an EMBL/GenBank/DDBJ whole genome shotgun (WGS) entry which is preliminary data.</text>
</comment>
<dbReference type="EMBL" id="VFPM01000002">
    <property type="protein sequence ID" value="TQM62118.1"/>
    <property type="molecule type" value="Genomic_DNA"/>
</dbReference>
<evidence type="ECO:0000256" key="1">
    <source>
        <dbReference type="ARBA" id="ARBA00001917"/>
    </source>
</evidence>
<evidence type="ECO:0000313" key="10">
    <source>
        <dbReference type="EMBL" id="TQM62118.1"/>
    </source>
</evidence>
<comment type="similarity">
    <text evidence="2">Belongs to the nitronate monooxygenase family. NMO class I subfamily.</text>
</comment>
<comment type="catalytic activity">
    <reaction evidence="9">
        <text>3 propionate 3-nitronate + 3 O2 + H2O = 3 3-oxopropanoate + 2 nitrate + nitrite + H2O2 + 3 H(+)</text>
        <dbReference type="Rhea" id="RHEA:57332"/>
        <dbReference type="ChEBI" id="CHEBI:15377"/>
        <dbReference type="ChEBI" id="CHEBI:15378"/>
        <dbReference type="ChEBI" id="CHEBI:15379"/>
        <dbReference type="ChEBI" id="CHEBI:16240"/>
        <dbReference type="ChEBI" id="CHEBI:16301"/>
        <dbReference type="ChEBI" id="CHEBI:17632"/>
        <dbReference type="ChEBI" id="CHEBI:33190"/>
        <dbReference type="ChEBI" id="CHEBI:136067"/>
    </reaction>
</comment>
<keyword evidence="5" id="KW-0288">FMN</keyword>
<dbReference type="InterPro" id="IPR013785">
    <property type="entry name" value="Aldolase_TIM"/>
</dbReference>
<dbReference type="Pfam" id="PF03060">
    <property type="entry name" value="NMO"/>
    <property type="match status" value="1"/>
</dbReference>
<protein>
    <recommendedName>
        <fullName evidence="8">Propionate 3-nitronate monooxygenase</fullName>
    </recommendedName>
</protein>
<evidence type="ECO:0000256" key="2">
    <source>
        <dbReference type="ARBA" id="ARBA00009881"/>
    </source>
</evidence>
<dbReference type="RefSeq" id="WP_141844217.1">
    <property type="nucleotide sequence ID" value="NZ_VFPM01000002.1"/>
</dbReference>
<evidence type="ECO:0000256" key="6">
    <source>
        <dbReference type="ARBA" id="ARBA00023002"/>
    </source>
</evidence>
<evidence type="ECO:0000256" key="8">
    <source>
        <dbReference type="ARBA" id="ARBA00031155"/>
    </source>
</evidence>
<dbReference type="AlphaFoldDB" id="A0A543HUU9"/>
<comment type="cofactor">
    <cofactor evidence="1">
        <name>FMN</name>
        <dbReference type="ChEBI" id="CHEBI:58210"/>
    </cofactor>
</comment>
<keyword evidence="7" id="KW-0503">Monooxygenase</keyword>
<reference evidence="10 11" key="1">
    <citation type="submission" date="2019-06" db="EMBL/GenBank/DDBJ databases">
        <title>Genome sequencing of plant associated microbes to promote plant fitness in Sorghum bicolor and Oryza sativa.</title>
        <authorList>
            <person name="Coleman-Derr D."/>
        </authorList>
    </citation>
    <scope>NUCLEOTIDE SEQUENCE [LARGE SCALE GENOMIC DNA]</scope>
    <source>
        <strain evidence="10 11">KV-663</strain>
    </source>
</reference>
<evidence type="ECO:0000313" key="11">
    <source>
        <dbReference type="Proteomes" id="UP000316747"/>
    </source>
</evidence>
<evidence type="ECO:0000256" key="9">
    <source>
        <dbReference type="ARBA" id="ARBA00049401"/>
    </source>
</evidence>
<evidence type="ECO:0000256" key="4">
    <source>
        <dbReference type="ARBA" id="ARBA00022630"/>
    </source>
</evidence>
<dbReference type="GO" id="GO:0009636">
    <property type="term" value="P:response to toxic substance"/>
    <property type="evidence" value="ECO:0007669"/>
    <property type="project" value="UniProtKB-KW"/>
</dbReference>
<dbReference type="PANTHER" id="PTHR42747">
    <property type="entry name" value="NITRONATE MONOOXYGENASE-RELATED"/>
    <property type="match status" value="1"/>
</dbReference>
<dbReference type="PANTHER" id="PTHR42747:SF3">
    <property type="entry name" value="NITRONATE MONOOXYGENASE-RELATED"/>
    <property type="match status" value="1"/>
</dbReference>
<name>A0A543HUU9_9MICO</name>
<dbReference type="GO" id="GO:0018580">
    <property type="term" value="F:nitronate monooxygenase activity"/>
    <property type="evidence" value="ECO:0007669"/>
    <property type="project" value="InterPro"/>
</dbReference>
<dbReference type="Proteomes" id="UP000316747">
    <property type="component" value="Unassembled WGS sequence"/>
</dbReference>
<dbReference type="Gene3D" id="3.20.20.70">
    <property type="entry name" value="Aldolase class I"/>
    <property type="match status" value="1"/>
</dbReference>
<evidence type="ECO:0000256" key="5">
    <source>
        <dbReference type="ARBA" id="ARBA00022643"/>
    </source>
</evidence>
<dbReference type="CDD" id="cd04730">
    <property type="entry name" value="NPD_like"/>
    <property type="match status" value="1"/>
</dbReference>
<keyword evidence="11" id="KW-1185">Reference proteome</keyword>
<accession>A0A543HUU9</accession>
<keyword evidence="4" id="KW-0285">Flavoprotein</keyword>
<evidence type="ECO:0000256" key="3">
    <source>
        <dbReference type="ARBA" id="ARBA00022575"/>
    </source>
</evidence>
<evidence type="ECO:0000256" key="7">
    <source>
        <dbReference type="ARBA" id="ARBA00023033"/>
    </source>
</evidence>
<dbReference type="OrthoDB" id="9778912at2"/>
<gene>
    <name evidence="10" type="ORF">FBY41_2146</name>
</gene>
<sequence length="355" mass="36268">MTLRSIDAGVVAAPMAGGASTPDLVAAVGEAGGFGFLAGGYLTTEQLAAQVAGVWDLTSRPFGVNLFVPDTANVYAVRPGGLQGADRAAAVAAYQASLAPDAAALGVEPGEPRPGDTDDWERKLDLVVRERVTAVSFTFGLPSAAVLGELARAGIESVVTVTDVDEASAALAAGVDGLCVQGVEAGGHRGTLDPTTVPDDSDLAAVVERVRQTAWDLGRADVVIMAAGGITTRHRADAVRGAGADAVQVGTALLLTPEAGTGLAYRRALADAAHGSTRVTRAFSGRLGRCLETDFVRRHDEEAPAAYPEVHHVTVPLRRASAQADKPDVVALWAGTGWRAARAVPAATVVSGLAR</sequence>
<proteinExistence type="inferred from homology"/>
<keyword evidence="6" id="KW-0560">Oxidoreductase</keyword>
<dbReference type="InterPro" id="IPR004136">
    <property type="entry name" value="NMO"/>
</dbReference>
<dbReference type="SUPFAM" id="SSF51412">
    <property type="entry name" value="Inosine monophosphate dehydrogenase (IMPDH)"/>
    <property type="match status" value="1"/>
</dbReference>
<keyword evidence="3" id="KW-0216">Detoxification</keyword>
<organism evidence="10 11">
    <name type="scientific">Humibacillus xanthopallidus</name>
    <dbReference type="NCBI Taxonomy" id="412689"/>
    <lineage>
        <taxon>Bacteria</taxon>
        <taxon>Bacillati</taxon>
        <taxon>Actinomycetota</taxon>
        <taxon>Actinomycetes</taxon>
        <taxon>Micrococcales</taxon>
        <taxon>Intrasporangiaceae</taxon>
        <taxon>Humibacillus</taxon>
    </lineage>
</organism>